<evidence type="ECO:0000256" key="11">
    <source>
        <dbReference type="SAM" id="MobiDB-lite"/>
    </source>
</evidence>
<dbReference type="InterPro" id="IPR000178">
    <property type="entry name" value="TF_IF2_bacterial-like"/>
</dbReference>
<dbReference type="InterPro" id="IPR027417">
    <property type="entry name" value="P-loop_NTPase"/>
</dbReference>
<dbReference type="OMA" id="DPFVAGN"/>
<dbReference type="SUPFAM" id="SSF52540">
    <property type="entry name" value="P-loop containing nucleoside triphosphate hydrolases"/>
    <property type="match status" value="1"/>
</dbReference>
<dbReference type="HAMAP" id="MF_00100_B">
    <property type="entry name" value="IF_2_B"/>
    <property type="match status" value="1"/>
</dbReference>
<dbReference type="NCBIfam" id="TIGR00231">
    <property type="entry name" value="small_GTP"/>
    <property type="match status" value="1"/>
</dbReference>
<keyword evidence="5" id="KW-0648">Protein biosynthesis</keyword>
<evidence type="ECO:0000256" key="7">
    <source>
        <dbReference type="ARBA" id="ARBA00023128"/>
    </source>
</evidence>
<dbReference type="FunFam" id="3.40.50.10050:FF:000001">
    <property type="entry name" value="Translation initiation factor IF-2"/>
    <property type="match status" value="1"/>
</dbReference>
<dbReference type="CDD" id="cd03692">
    <property type="entry name" value="mtIF2_IVc"/>
    <property type="match status" value="1"/>
</dbReference>
<dbReference type="VEuPathDB" id="FungiDB:F503_03854"/>
<dbReference type="Gene3D" id="3.40.50.300">
    <property type="entry name" value="P-loop containing nucleotide triphosphate hydrolases"/>
    <property type="match status" value="1"/>
</dbReference>
<evidence type="ECO:0000256" key="8">
    <source>
        <dbReference type="ARBA" id="ARBA00023134"/>
    </source>
</evidence>
<feature type="region of interest" description="Disordered" evidence="11">
    <location>
        <begin position="372"/>
        <end position="393"/>
    </location>
</feature>
<keyword evidence="7" id="KW-0496">Mitochondrion</keyword>
<feature type="domain" description="Tr-type G" evidence="12">
    <location>
        <begin position="393"/>
        <end position="561"/>
    </location>
</feature>
<dbReference type="STRING" id="1262450.S3BVK0"/>
<feature type="compositionally biased region" description="Basic residues" evidence="11">
    <location>
        <begin position="261"/>
        <end position="274"/>
    </location>
</feature>
<proteinExistence type="inferred from homology"/>
<evidence type="ECO:0000313" key="13">
    <source>
        <dbReference type="EMBL" id="EPE05249.1"/>
    </source>
</evidence>
<keyword evidence="14" id="KW-1185">Reference proteome</keyword>
<keyword evidence="8" id="KW-0342">GTP-binding</keyword>
<dbReference type="HOGENOM" id="CLU_006301_8_5_1"/>
<feature type="compositionally biased region" description="Polar residues" evidence="11">
    <location>
        <begin position="137"/>
        <end position="151"/>
    </location>
</feature>
<dbReference type="PANTHER" id="PTHR43381:SF20">
    <property type="entry name" value="TRANSLATION INITIATION FACTOR IF-2, MITOCHONDRIAL"/>
    <property type="match status" value="1"/>
</dbReference>
<evidence type="ECO:0000256" key="1">
    <source>
        <dbReference type="ARBA" id="ARBA00004173"/>
    </source>
</evidence>
<evidence type="ECO:0000313" key="14">
    <source>
        <dbReference type="Proteomes" id="UP000016923"/>
    </source>
</evidence>
<dbReference type="OrthoDB" id="361630at2759"/>
<dbReference type="Gene3D" id="3.40.50.10050">
    <property type="entry name" value="Translation initiation factor IF- 2, domain 3"/>
    <property type="match status" value="1"/>
</dbReference>
<protein>
    <recommendedName>
        <fullName evidence="10">Translation initiation factor IF-2, mitochondrial</fullName>
    </recommendedName>
</protein>
<dbReference type="InterPro" id="IPR044145">
    <property type="entry name" value="IF2_II"/>
</dbReference>
<dbReference type="InterPro" id="IPR015760">
    <property type="entry name" value="TIF_IF2"/>
</dbReference>
<dbReference type="SUPFAM" id="SSF52156">
    <property type="entry name" value="Initiation factor IF2/eIF5b, domain 3"/>
    <property type="match status" value="1"/>
</dbReference>
<dbReference type="Pfam" id="PF04760">
    <property type="entry name" value="IF2_N"/>
    <property type="match status" value="1"/>
</dbReference>
<feature type="region of interest" description="Disordered" evidence="11">
    <location>
        <begin position="666"/>
        <end position="685"/>
    </location>
</feature>
<dbReference type="InterPro" id="IPR005225">
    <property type="entry name" value="Small_GTP-bd"/>
</dbReference>
<evidence type="ECO:0000256" key="10">
    <source>
        <dbReference type="ARBA" id="ARBA00044200"/>
    </source>
</evidence>
<dbReference type="GO" id="GO:0005739">
    <property type="term" value="C:mitochondrion"/>
    <property type="evidence" value="ECO:0007669"/>
    <property type="project" value="UniProtKB-SubCell"/>
</dbReference>
<feature type="compositionally biased region" description="Basic and acidic residues" evidence="11">
    <location>
        <begin position="247"/>
        <end position="260"/>
    </location>
</feature>
<keyword evidence="4" id="KW-0547">Nucleotide-binding</keyword>
<gene>
    <name evidence="13" type="ORF">F503_03854</name>
</gene>
<dbReference type="Pfam" id="PF22042">
    <property type="entry name" value="EF-G_D2"/>
    <property type="match status" value="1"/>
</dbReference>
<dbReference type="GO" id="GO:0003743">
    <property type="term" value="F:translation initiation factor activity"/>
    <property type="evidence" value="ECO:0007669"/>
    <property type="project" value="UniProtKB-KW"/>
</dbReference>
<reference evidence="13 14" key="1">
    <citation type="journal article" date="2013" name="BMC Genomics">
        <title>The genome and transcriptome of the pine saprophyte Ophiostoma piceae, and a comparison with the bark beetle-associated pine pathogen Grosmannia clavigera.</title>
        <authorList>
            <person name="Haridas S."/>
            <person name="Wang Y."/>
            <person name="Lim L."/>
            <person name="Massoumi Alamouti S."/>
            <person name="Jackman S."/>
            <person name="Docking R."/>
            <person name="Robertson G."/>
            <person name="Birol I."/>
            <person name="Bohlmann J."/>
            <person name="Breuil C."/>
        </authorList>
    </citation>
    <scope>NUCLEOTIDE SEQUENCE [LARGE SCALE GENOMIC DNA]</scope>
    <source>
        <strain evidence="13 14">UAMH 11346</strain>
    </source>
</reference>
<feature type="region of interest" description="Disordered" evidence="11">
    <location>
        <begin position="234"/>
        <end position="279"/>
    </location>
</feature>
<accession>S3BVK0</accession>
<dbReference type="GO" id="GO:0005525">
    <property type="term" value="F:GTP binding"/>
    <property type="evidence" value="ECO:0007669"/>
    <property type="project" value="UniProtKB-KW"/>
</dbReference>
<dbReference type="FunFam" id="3.40.50.300:FF:000019">
    <property type="entry name" value="Translation initiation factor IF-2"/>
    <property type="match status" value="1"/>
</dbReference>
<dbReference type="PROSITE" id="PS51722">
    <property type="entry name" value="G_TR_2"/>
    <property type="match status" value="1"/>
</dbReference>
<keyword evidence="3 13" id="KW-0396">Initiation factor</keyword>
<feature type="compositionally biased region" description="Polar residues" evidence="11">
    <location>
        <begin position="102"/>
        <end position="118"/>
    </location>
</feature>
<name>S3BVK0_OPHP1</name>
<dbReference type="EMBL" id="KE148157">
    <property type="protein sequence ID" value="EPE05249.1"/>
    <property type="molecule type" value="Genomic_DNA"/>
</dbReference>
<evidence type="ECO:0000256" key="4">
    <source>
        <dbReference type="ARBA" id="ARBA00022741"/>
    </source>
</evidence>
<dbReference type="SUPFAM" id="SSF50447">
    <property type="entry name" value="Translation proteins"/>
    <property type="match status" value="2"/>
</dbReference>
<dbReference type="CDD" id="cd03702">
    <property type="entry name" value="IF2_mtIF2_II"/>
    <property type="match status" value="1"/>
</dbReference>
<comment type="function">
    <text evidence="9">One of the essential components for the initiation of protein synthesis. Protects formylmethionyl-tRNA from spontaneous hydrolysis and promotes its binding to the 30S ribosomal subunits. Also involved in the hydrolysis of GTP during the formation of the 70S ribosomal complex.</text>
</comment>
<feature type="compositionally biased region" description="Basic and acidic residues" evidence="11">
    <location>
        <begin position="156"/>
        <end position="167"/>
    </location>
</feature>
<evidence type="ECO:0000256" key="2">
    <source>
        <dbReference type="ARBA" id="ARBA00007733"/>
    </source>
</evidence>
<dbReference type="InterPro" id="IPR053905">
    <property type="entry name" value="EF-G-like_DII"/>
</dbReference>
<dbReference type="Pfam" id="PF11987">
    <property type="entry name" value="IF-2"/>
    <property type="match status" value="1"/>
</dbReference>
<sequence length="940" mass="103897">MPSIAIPAIVTGRTRDPGRNSSAAWPSRDSRPPRPPRPEGGANPSFSRTPSRAPPGYGDNRANRDNRGSRAQAQGEDREWSLLNLRPKGFTRSDPNVRPQRGQDSLSQLVNSFSQAPQSGRPPPRSNPAFGAPPISRTRSNPSFDSSSRGGQNPYERSRGPPRRDNLQADFSNENRIGRNPENRYQQQRRPQPSQPPQPSLGAKLDISDSLNIELEIAGLDPISAALAQEEPVLDSYGQRRKPKKDKGKEEIKDYKDKDRNKSKKGGKGARGARRRDYEDEMDDEIGELVDRRREEKRLRREEEAANPAPIPITLPQFISVSNLGKSLRVKSDVFLHQLAELGFEDITLESIMTGETAALVAQEYGYDPTLDVGEDVDLKPRPPPEDVSKLPERPPIVTIMGHVDHGKTTMLDWLRKSSIVSQEHGGITQHIGAFSVKMSNGKQITFLDTPGHAAFLTMRQRGANVTDVIILVVAADDSVKPQTLEALKHARAANVPIIVAINKVDKDEARVDNVKADLARHGVEIEDFGGDVQVVCVSGRTGQGMEDLEEAVLTLSEILDVRAEDDGMAEGWVLESSVKPVGRAASVLVKRGTLRKGDIIAAGTTWAKVRLLRNEAGTEIEEAPPGTPVEILGWRELPDAGDEVIQAPDQARVKEAIAHRVDVKDRQKAMTEHEAQEQRDKEKAVQEEELAASLSVRTGKKTRRQREEEAVAKAAAVKAAKEKEEEERSKGPVMVNYSIKGDVMGSVEAVCASIQEIGNNEVLPRILASSPGAVTEWDIEHATVTKSTIVNFNLPLPGQIKKMAEEAGVTILDYNIIYHLVDRIKEQLSVHLAPKITYKVLGEAEVLQVFPINLQGRVFKNIAGCRVRNGQLMNKHMYRVFRGNDKVFEGKLETLKQGKKDATEIHKGGECGVSFLEWDEIESGDKIQAYEEIREKRTL</sequence>
<dbReference type="CDD" id="cd01887">
    <property type="entry name" value="IF2_eIF5B"/>
    <property type="match status" value="1"/>
</dbReference>
<feature type="compositionally biased region" description="Basic and acidic residues" evidence="11">
    <location>
        <begin position="377"/>
        <end position="393"/>
    </location>
</feature>
<dbReference type="InterPro" id="IPR000795">
    <property type="entry name" value="T_Tr_GTP-bd_dom"/>
</dbReference>
<dbReference type="Pfam" id="PF00009">
    <property type="entry name" value="GTP_EFTU"/>
    <property type="match status" value="1"/>
</dbReference>
<dbReference type="PANTHER" id="PTHR43381">
    <property type="entry name" value="TRANSLATION INITIATION FACTOR IF-2-RELATED"/>
    <property type="match status" value="1"/>
</dbReference>
<dbReference type="Proteomes" id="UP000016923">
    <property type="component" value="Unassembled WGS sequence"/>
</dbReference>
<dbReference type="GO" id="GO:0003924">
    <property type="term" value="F:GTPase activity"/>
    <property type="evidence" value="ECO:0007669"/>
    <property type="project" value="InterPro"/>
</dbReference>
<dbReference type="FunFam" id="2.40.30.10:FF:000008">
    <property type="entry name" value="Translation initiation factor IF-2"/>
    <property type="match status" value="1"/>
</dbReference>
<evidence type="ECO:0000256" key="9">
    <source>
        <dbReference type="ARBA" id="ARBA00025162"/>
    </source>
</evidence>
<evidence type="ECO:0000256" key="5">
    <source>
        <dbReference type="ARBA" id="ARBA00022917"/>
    </source>
</evidence>
<dbReference type="InterPro" id="IPR023115">
    <property type="entry name" value="TIF_IF2_dom3"/>
</dbReference>
<comment type="subcellular location">
    <subcellularLocation>
        <location evidence="1">Mitochondrion</location>
    </subcellularLocation>
</comment>
<dbReference type="InterPro" id="IPR006847">
    <property type="entry name" value="IF2_N"/>
</dbReference>
<feature type="region of interest" description="Disordered" evidence="11">
    <location>
        <begin position="1"/>
        <end position="207"/>
    </location>
</feature>
<dbReference type="AlphaFoldDB" id="S3BVK0"/>
<evidence type="ECO:0000256" key="6">
    <source>
        <dbReference type="ARBA" id="ARBA00022946"/>
    </source>
</evidence>
<dbReference type="InterPro" id="IPR036925">
    <property type="entry name" value="TIF_IF2_dom3_sf"/>
</dbReference>
<keyword evidence="6" id="KW-0809">Transit peptide</keyword>
<dbReference type="InterPro" id="IPR009000">
    <property type="entry name" value="Transl_B-barrel_sf"/>
</dbReference>
<evidence type="ECO:0000259" key="12">
    <source>
        <dbReference type="PROSITE" id="PS51722"/>
    </source>
</evidence>
<comment type="similarity">
    <text evidence="2">Belongs to the TRAFAC class translation factor GTPase superfamily. Classic translation factor GTPase family. IF-2 subfamily.</text>
</comment>
<organism evidence="13 14">
    <name type="scientific">Ophiostoma piceae (strain UAMH 11346)</name>
    <name type="common">Sap stain fungus</name>
    <dbReference type="NCBI Taxonomy" id="1262450"/>
    <lineage>
        <taxon>Eukaryota</taxon>
        <taxon>Fungi</taxon>
        <taxon>Dikarya</taxon>
        <taxon>Ascomycota</taxon>
        <taxon>Pezizomycotina</taxon>
        <taxon>Sordariomycetes</taxon>
        <taxon>Sordariomycetidae</taxon>
        <taxon>Ophiostomatales</taxon>
        <taxon>Ophiostomataceae</taxon>
        <taxon>Ophiostoma</taxon>
    </lineage>
</organism>
<dbReference type="Gene3D" id="2.40.30.10">
    <property type="entry name" value="Translation factors"/>
    <property type="match status" value="2"/>
</dbReference>
<evidence type="ECO:0000256" key="3">
    <source>
        <dbReference type="ARBA" id="ARBA00022540"/>
    </source>
</evidence>
<dbReference type="eggNOG" id="KOG1145">
    <property type="taxonomic scope" value="Eukaryota"/>
</dbReference>